<feature type="domain" description="Secretion system C-terminal sorting" evidence="2">
    <location>
        <begin position="184"/>
        <end position="250"/>
    </location>
</feature>
<proteinExistence type="predicted"/>
<dbReference type="InterPro" id="IPR026444">
    <property type="entry name" value="Secre_tail"/>
</dbReference>
<evidence type="ECO:0000313" key="3">
    <source>
        <dbReference type="EMBL" id="MBF8455950.1"/>
    </source>
</evidence>
<evidence type="ECO:0000259" key="2">
    <source>
        <dbReference type="Pfam" id="PF18962"/>
    </source>
</evidence>
<evidence type="ECO:0000256" key="1">
    <source>
        <dbReference type="ARBA" id="ARBA00022729"/>
    </source>
</evidence>
<organism evidence="3 4">
    <name type="scientific">Kaistella gelatinilytica</name>
    <dbReference type="NCBI Taxonomy" id="2787636"/>
    <lineage>
        <taxon>Bacteria</taxon>
        <taxon>Pseudomonadati</taxon>
        <taxon>Bacteroidota</taxon>
        <taxon>Flavobacteriia</taxon>
        <taxon>Flavobacteriales</taxon>
        <taxon>Weeksellaceae</taxon>
        <taxon>Chryseobacterium group</taxon>
        <taxon>Kaistella</taxon>
    </lineage>
</organism>
<comment type="caution">
    <text evidence="3">The sequence shown here is derived from an EMBL/GenBank/DDBJ whole genome shotgun (WGS) entry which is preliminary data.</text>
</comment>
<keyword evidence="4" id="KW-1185">Reference proteome</keyword>
<dbReference type="Proteomes" id="UP000660070">
    <property type="component" value="Unassembled WGS sequence"/>
</dbReference>
<protein>
    <submittedName>
        <fullName evidence="3">T9SS type A sorting domain-containing protein</fullName>
    </submittedName>
</protein>
<evidence type="ECO:0000313" key="4">
    <source>
        <dbReference type="Proteomes" id="UP000660070"/>
    </source>
</evidence>
<dbReference type="Pfam" id="PF18962">
    <property type="entry name" value="Por_Secre_tail"/>
    <property type="match status" value="1"/>
</dbReference>
<dbReference type="EMBL" id="JADPVI010000001">
    <property type="protein sequence ID" value="MBF8455950.1"/>
    <property type="molecule type" value="Genomic_DNA"/>
</dbReference>
<dbReference type="RefSeq" id="WP_196078505.1">
    <property type="nucleotide sequence ID" value="NZ_JADPVI010000001.1"/>
</dbReference>
<sequence>MKKKLFSTLLITFLGINLMFSQYKIPSCSFNSAADVNNWAIYPTTVNKTWFNGGCVAMFVNNLYNTIPVTILSPIFTISGSGTYTLTIGYAVIYSITPALFELVNDTTNMVMATSSVTTTTGVCTSWPNSKINKQDYIGLAPGNYRLRVTIPTASQFFIESVRSSIDYSLLSNVETETNSKITLYPNPTKDKIFIKDVENITGIKIYNSEGKLVKESKTTSDIMNVSSLPKALYIMEITTSDKSYKTKFIKE</sequence>
<reference evidence="3 4" key="1">
    <citation type="submission" date="2020-11" db="EMBL/GenBank/DDBJ databases">
        <title>Kaistella gelatinilytica sp. nov., a flavobacterium isolated from Antarctic Soil.</title>
        <authorList>
            <person name="Li J."/>
        </authorList>
    </citation>
    <scope>NUCLEOTIDE SEQUENCE [LARGE SCALE GENOMIC DNA]</scope>
    <source>
        <strain evidence="3 4">G5-32</strain>
    </source>
</reference>
<gene>
    <name evidence="3" type="ORF">IV494_02050</name>
</gene>
<keyword evidence="1" id="KW-0732">Signal</keyword>
<dbReference type="NCBIfam" id="TIGR04183">
    <property type="entry name" value="Por_Secre_tail"/>
    <property type="match status" value="1"/>
</dbReference>
<name>A0ABS0F8C3_9FLAO</name>
<accession>A0ABS0F8C3</accession>